<reference evidence="1" key="1">
    <citation type="submission" date="2020-03" db="EMBL/GenBank/DDBJ databases">
        <title>The deep terrestrial virosphere.</title>
        <authorList>
            <person name="Holmfeldt K."/>
            <person name="Nilsson E."/>
            <person name="Simone D."/>
            <person name="Lopez-Fernandez M."/>
            <person name="Wu X."/>
            <person name="de Brujin I."/>
            <person name="Lundin D."/>
            <person name="Andersson A."/>
            <person name="Bertilsson S."/>
            <person name="Dopson M."/>
        </authorList>
    </citation>
    <scope>NUCLEOTIDE SEQUENCE</scope>
    <source>
        <strain evidence="1">MM171A01651</strain>
    </source>
</reference>
<dbReference type="InterPro" id="IPR046164">
    <property type="entry name" value="DUF6166"/>
</dbReference>
<protein>
    <submittedName>
        <fullName evidence="1">Uncharacterized protein</fullName>
    </submittedName>
</protein>
<dbReference type="EMBL" id="MT143599">
    <property type="protein sequence ID" value="QJA98669.1"/>
    <property type="molecule type" value="Genomic_DNA"/>
</dbReference>
<name>A0A6M3LXE1_9ZZZZ</name>
<proteinExistence type="predicted"/>
<gene>
    <name evidence="1" type="ORF">MM171A01651_0007</name>
</gene>
<evidence type="ECO:0000313" key="1">
    <source>
        <dbReference type="EMBL" id="QJA98669.1"/>
    </source>
</evidence>
<accession>A0A6M3LXE1</accession>
<sequence length="119" mass="13378">MKTYIGDLVDSGCGGQEVTVCRVERHKVDKQKLPLEPSLKLYAHSPTGFNWGYQGSGPAQLALAILFDLTGDTDLSVRLHQDFKRHFIATSGERLIITEPDIRAWLVWKAKVTDANLRR</sequence>
<dbReference type="AlphaFoldDB" id="A0A6M3LXE1"/>
<organism evidence="1">
    <name type="scientific">viral metagenome</name>
    <dbReference type="NCBI Taxonomy" id="1070528"/>
    <lineage>
        <taxon>unclassified sequences</taxon>
        <taxon>metagenomes</taxon>
        <taxon>organismal metagenomes</taxon>
    </lineage>
</organism>
<dbReference type="Pfam" id="PF19663">
    <property type="entry name" value="DUF6166"/>
    <property type="match status" value="1"/>
</dbReference>